<sequence>MSAKVAARNLCGEMNTILENLDPKFVMLIWSVIDNPQSLSLRQWKAIHAALKECGSLKDLRRYKLMRIRTQNPDKKPISDDAGQVAGVDKPDDLDEQDGDARTRTKSNTEDWRVISALCVLESSRTLEHFEVQFRTVKTIVAEVEQHISTALKRVKDQALQHYSKQIDSPVQDLSIYVEPLRPSGLFEFITHLRIVGLHCKFTQQELDVLPALQNLGVLEVIEPWHDGPIFPRVTDDMLQAWSLTKEPFPKLTLLKIHSQKYLTTKSAQYVTKFRHLKVFSVWGKRRNWHIEDHVHEWRLCCSECMYIRQDATTPPKCLQWGVSTYRRFQSGPADQIRLGKNVCQETVPLVSLGLGLDTPPPKQALRILDRDELQRWLYFRRRGAPDRGWYKGFNGWSL</sequence>
<accession>A0A9W8YQH6</accession>
<evidence type="ECO:0000313" key="3">
    <source>
        <dbReference type="Proteomes" id="UP001140453"/>
    </source>
</evidence>
<name>A0A9W8YQH6_9PEZI</name>
<dbReference type="Proteomes" id="UP001140453">
    <property type="component" value="Unassembled WGS sequence"/>
</dbReference>
<evidence type="ECO:0000256" key="1">
    <source>
        <dbReference type="SAM" id="MobiDB-lite"/>
    </source>
</evidence>
<dbReference type="EMBL" id="JAPEVB010000005">
    <property type="protein sequence ID" value="KAJ4387942.1"/>
    <property type="molecule type" value="Genomic_DNA"/>
</dbReference>
<proteinExistence type="predicted"/>
<keyword evidence="3" id="KW-1185">Reference proteome</keyword>
<dbReference type="OrthoDB" id="5273928at2759"/>
<organism evidence="2 3">
    <name type="scientific">Gnomoniopsis smithogilvyi</name>
    <dbReference type="NCBI Taxonomy" id="1191159"/>
    <lineage>
        <taxon>Eukaryota</taxon>
        <taxon>Fungi</taxon>
        <taxon>Dikarya</taxon>
        <taxon>Ascomycota</taxon>
        <taxon>Pezizomycotina</taxon>
        <taxon>Sordariomycetes</taxon>
        <taxon>Sordariomycetidae</taxon>
        <taxon>Diaporthales</taxon>
        <taxon>Gnomoniaceae</taxon>
        <taxon>Gnomoniopsis</taxon>
    </lineage>
</organism>
<protein>
    <submittedName>
        <fullName evidence="2">Uncharacterized protein</fullName>
    </submittedName>
</protein>
<evidence type="ECO:0000313" key="2">
    <source>
        <dbReference type="EMBL" id="KAJ4387942.1"/>
    </source>
</evidence>
<comment type="caution">
    <text evidence="2">The sequence shown here is derived from an EMBL/GenBank/DDBJ whole genome shotgun (WGS) entry which is preliminary data.</text>
</comment>
<reference evidence="2" key="1">
    <citation type="submission" date="2022-10" db="EMBL/GenBank/DDBJ databases">
        <title>Tapping the CABI collections for fungal endophytes: first genome assemblies for Collariella, Neodidymelliopsis, Ascochyta clinopodiicola, Didymella pomorum, Didymosphaeria variabile, Neocosmospora piperis and Neocucurbitaria cava.</title>
        <authorList>
            <person name="Hill R."/>
        </authorList>
    </citation>
    <scope>NUCLEOTIDE SEQUENCE</scope>
    <source>
        <strain evidence="2">IMI 355082</strain>
    </source>
</reference>
<gene>
    <name evidence="2" type="ORF">N0V93_008545</name>
</gene>
<feature type="region of interest" description="Disordered" evidence="1">
    <location>
        <begin position="71"/>
        <end position="106"/>
    </location>
</feature>
<dbReference type="AlphaFoldDB" id="A0A9W8YQH6"/>